<feature type="transmembrane region" description="Helical" evidence="1">
    <location>
        <begin position="25"/>
        <end position="45"/>
    </location>
</feature>
<sequence length="425" mass="46927">MVWGGAHLAFFVLPFEMVTRRFDPIGFLVLLAFLGTFCAGAYIQIVWVRFRPVTPFDSLPMGNADLLLKALASVTILVFTFEIIRGSSLDLVAAYEQRSNQAQALLHGGLSGSSSLFKLGFLTYTASYVYTVRAIIFDRKPKLLNLAIFGFLPVLLAGLALGGRAQIFNSIAYAGLAILARKYLYPKTEETRASRKSWRWSLARILGVIFVVLAFNYFVNVFIIRADVVGGAEMMLQIVAHQWGVTFSGPGADFMIAAFGAVTTYIIFVFVWYLVQGVVMANSLFVSYQGDALWGVYGLDLLSAVVRRLDPEGVADSFNYLLALDTYGFLPSAFGSLYVDFLFGALVVVFAWGWLAGLVYKQIRRGRDARWYIFGPFVVMGIIFSLVNTPIGFANGLVTHFWLVVTFLMMPKPGRQDVPAGAVPA</sequence>
<dbReference type="Proteomes" id="UP000231644">
    <property type="component" value="Unassembled WGS sequence"/>
</dbReference>
<dbReference type="STRING" id="517719.SAMN05421762_3545"/>
<keyword evidence="1" id="KW-0812">Transmembrane</keyword>
<feature type="transmembrane region" description="Helical" evidence="1">
    <location>
        <begin position="104"/>
        <end position="131"/>
    </location>
</feature>
<reference evidence="2 3" key="1">
    <citation type="submission" date="2016-10" db="EMBL/GenBank/DDBJ databases">
        <authorList>
            <person name="de Groot N.N."/>
        </authorList>
    </citation>
    <scope>NUCLEOTIDE SEQUENCE [LARGE SCALE GENOMIC DNA]</scope>
    <source>
        <strain evidence="2 3">DSM 29619</strain>
    </source>
</reference>
<feature type="transmembrane region" description="Helical" evidence="1">
    <location>
        <begin position="66"/>
        <end position="84"/>
    </location>
</feature>
<feature type="transmembrane region" description="Helical" evidence="1">
    <location>
        <begin position="143"/>
        <end position="161"/>
    </location>
</feature>
<organism evidence="2 3">
    <name type="scientific">Pseudooceanicola nitratireducens</name>
    <dbReference type="NCBI Taxonomy" id="517719"/>
    <lineage>
        <taxon>Bacteria</taxon>
        <taxon>Pseudomonadati</taxon>
        <taxon>Pseudomonadota</taxon>
        <taxon>Alphaproteobacteria</taxon>
        <taxon>Rhodobacterales</taxon>
        <taxon>Paracoccaceae</taxon>
        <taxon>Pseudooceanicola</taxon>
    </lineage>
</organism>
<evidence type="ECO:0000256" key="1">
    <source>
        <dbReference type="SAM" id="Phobius"/>
    </source>
</evidence>
<protein>
    <recommendedName>
        <fullName evidence="4">Oligosaccharide repeat unit polymerase</fullName>
    </recommendedName>
</protein>
<name>A0A1I1QA17_9RHOB</name>
<evidence type="ECO:0008006" key="4">
    <source>
        <dbReference type="Google" id="ProtNLM"/>
    </source>
</evidence>
<feature type="transmembrane region" description="Helical" evidence="1">
    <location>
        <begin position="205"/>
        <end position="226"/>
    </location>
</feature>
<keyword evidence="1" id="KW-0472">Membrane</keyword>
<feature type="transmembrane region" description="Helical" evidence="1">
    <location>
        <begin position="341"/>
        <end position="359"/>
    </location>
</feature>
<keyword evidence="3" id="KW-1185">Reference proteome</keyword>
<keyword evidence="1" id="KW-1133">Transmembrane helix</keyword>
<feature type="transmembrane region" description="Helical" evidence="1">
    <location>
        <begin position="371"/>
        <end position="387"/>
    </location>
</feature>
<proteinExistence type="predicted"/>
<evidence type="ECO:0000313" key="3">
    <source>
        <dbReference type="Proteomes" id="UP000231644"/>
    </source>
</evidence>
<evidence type="ECO:0000313" key="2">
    <source>
        <dbReference type="EMBL" id="SFD18837.1"/>
    </source>
</evidence>
<accession>A0A1I1QA17</accession>
<gene>
    <name evidence="2" type="ORF">SAMN05421762_3545</name>
</gene>
<dbReference type="AlphaFoldDB" id="A0A1I1QA17"/>
<dbReference type="EMBL" id="FOLX01000003">
    <property type="protein sequence ID" value="SFD18837.1"/>
    <property type="molecule type" value="Genomic_DNA"/>
</dbReference>